<dbReference type="PANTHER" id="PTHR43133">
    <property type="entry name" value="RNA POLYMERASE ECF-TYPE SIGMA FACTO"/>
    <property type="match status" value="1"/>
</dbReference>
<dbReference type="InterPro" id="IPR014284">
    <property type="entry name" value="RNA_pol_sigma-70_dom"/>
</dbReference>
<dbReference type="InterPro" id="IPR013249">
    <property type="entry name" value="RNA_pol_sigma70_r4_t2"/>
</dbReference>
<evidence type="ECO:0000256" key="3">
    <source>
        <dbReference type="ARBA" id="ARBA00023082"/>
    </source>
</evidence>
<feature type="domain" description="RNA polymerase sigma factor 70 region 4 type 2" evidence="6">
    <location>
        <begin position="108"/>
        <end position="154"/>
    </location>
</feature>
<dbReference type="InterPro" id="IPR013325">
    <property type="entry name" value="RNA_pol_sigma_r2"/>
</dbReference>
<dbReference type="Proteomes" id="UP000512286">
    <property type="component" value="Chromosome"/>
</dbReference>
<dbReference type="Gene3D" id="1.10.1740.10">
    <property type="match status" value="1"/>
</dbReference>
<dbReference type="RefSeq" id="WP_181601309.1">
    <property type="nucleotide sequence ID" value="NZ_CP059378.1"/>
</dbReference>
<sequence length="163" mass="19678">MKDSFVRTNKEVSEIYDRHVNTVYRVCVLYMKNQHDTEDMVQNTFIRLMRDNTKFESFEHEKAWLIRTATNLCKDFFKSFWRKTVDIDYANEVAHNEEFYIDDTIKKVMELPSKYKTALYMYYYEGYSTVEISKILDKNLSTIKGYLHKGRKLLKVEMEGDLR</sequence>
<dbReference type="Gene3D" id="1.10.10.10">
    <property type="entry name" value="Winged helix-like DNA-binding domain superfamily/Winged helix DNA-binding domain"/>
    <property type="match status" value="1"/>
</dbReference>
<dbReference type="InterPro" id="IPR039425">
    <property type="entry name" value="RNA_pol_sigma-70-like"/>
</dbReference>
<evidence type="ECO:0000313" key="7">
    <source>
        <dbReference type="EMBL" id="QLY79086.1"/>
    </source>
</evidence>
<keyword evidence="4" id="KW-0804">Transcription</keyword>
<dbReference type="AlphaFoldDB" id="A0A7D6VPH4"/>
<keyword evidence="2" id="KW-0805">Transcription regulation</keyword>
<comment type="similarity">
    <text evidence="1">Belongs to the sigma-70 factor family. ECF subfamily.</text>
</comment>
<dbReference type="SUPFAM" id="SSF88946">
    <property type="entry name" value="Sigma2 domain of RNA polymerase sigma factors"/>
    <property type="match status" value="1"/>
</dbReference>
<organism evidence="7 8">
    <name type="scientific">Clostridium intestinale</name>
    <dbReference type="NCBI Taxonomy" id="36845"/>
    <lineage>
        <taxon>Bacteria</taxon>
        <taxon>Bacillati</taxon>
        <taxon>Bacillota</taxon>
        <taxon>Clostridia</taxon>
        <taxon>Eubacteriales</taxon>
        <taxon>Clostridiaceae</taxon>
        <taxon>Clostridium</taxon>
    </lineage>
</organism>
<dbReference type="InterPro" id="IPR036388">
    <property type="entry name" value="WH-like_DNA-bd_sf"/>
</dbReference>
<dbReference type="PANTHER" id="PTHR43133:SF60">
    <property type="entry name" value="RNA POLYMERASE SIGMA FACTOR SIGV"/>
    <property type="match status" value="1"/>
</dbReference>
<evidence type="ECO:0000259" key="5">
    <source>
        <dbReference type="Pfam" id="PF04542"/>
    </source>
</evidence>
<dbReference type="GO" id="GO:0003677">
    <property type="term" value="F:DNA binding"/>
    <property type="evidence" value="ECO:0007669"/>
    <property type="project" value="InterPro"/>
</dbReference>
<evidence type="ECO:0000256" key="2">
    <source>
        <dbReference type="ARBA" id="ARBA00023015"/>
    </source>
</evidence>
<protein>
    <submittedName>
        <fullName evidence="7">RNA polymerase sigma factor</fullName>
    </submittedName>
</protein>
<name>A0A7D6VPH4_9CLOT</name>
<evidence type="ECO:0000256" key="4">
    <source>
        <dbReference type="ARBA" id="ARBA00023163"/>
    </source>
</evidence>
<dbReference type="NCBIfam" id="TIGR02937">
    <property type="entry name" value="sigma70-ECF"/>
    <property type="match status" value="1"/>
</dbReference>
<reference evidence="7 8" key="1">
    <citation type="submission" date="2020-07" db="EMBL/GenBank/DDBJ databases">
        <title>Electron transfer.</title>
        <authorList>
            <person name="Huang L."/>
            <person name="Liu X."/>
            <person name="Zhou S."/>
        </authorList>
    </citation>
    <scope>NUCLEOTIDE SEQUENCE [LARGE SCALE GENOMIC DNA]</scope>
    <source>
        <strain evidence="7 8">Lx1</strain>
    </source>
</reference>
<dbReference type="InterPro" id="IPR007627">
    <property type="entry name" value="RNA_pol_sigma70_r2"/>
</dbReference>
<keyword evidence="3" id="KW-0731">Sigma factor</keyword>
<evidence type="ECO:0000313" key="8">
    <source>
        <dbReference type="Proteomes" id="UP000512286"/>
    </source>
</evidence>
<dbReference type="SUPFAM" id="SSF88659">
    <property type="entry name" value="Sigma3 and sigma4 domains of RNA polymerase sigma factors"/>
    <property type="match status" value="1"/>
</dbReference>
<dbReference type="EMBL" id="CP059378">
    <property type="protein sequence ID" value="QLY79086.1"/>
    <property type="molecule type" value="Genomic_DNA"/>
</dbReference>
<evidence type="ECO:0000256" key="1">
    <source>
        <dbReference type="ARBA" id="ARBA00010641"/>
    </source>
</evidence>
<feature type="domain" description="RNA polymerase sigma-70 region 2" evidence="5">
    <location>
        <begin position="15"/>
        <end position="81"/>
    </location>
</feature>
<dbReference type="GO" id="GO:0006352">
    <property type="term" value="P:DNA-templated transcription initiation"/>
    <property type="evidence" value="ECO:0007669"/>
    <property type="project" value="InterPro"/>
</dbReference>
<dbReference type="GO" id="GO:0016987">
    <property type="term" value="F:sigma factor activity"/>
    <property type="evidence" value="ECO:0007669"/>
    <property type="project" value="UniProtKB-KW"/>
</dbReference>
<gene>
    <name evidence="7" type="ORF">HZF06_18660</name>
</gene>
<evidence type="ECO:0000259" key="6">
    <source>
        <dbReference type="Pfam" id="PF08281"/>
    </source>
</evidence>
<dbReference type="KEGG" id="cint:HZF06_18660"/>
<accession>A0A7D6VPH4</accession>
<dbReference type="Pfam" id="PF04542">
    <property type="entry name" value="Sigma70_r2"/>
    <property type="match status" value="1"/>
</dbReference>
<dbReference type="Pfam" id="PF08281">
    <property type="entry name" value="Sigma70_r4_2"/>
    <property type="match status" value="1"/>
</dbReference>
<dbReference type="InterPro" id="IPR013324">
    <property type="entry name" value="RNA_pol_sigma_r3/r4-like"/>
</dbReference>
<dbReference type="CDD" id="cd06171">
    <property type="entry name" value="Sigma70_r4"/>
    <property type="match status" value="1"/>
</dbReference>
<proteinExistence type="inferred from homology"/>